<protein>
    <submittedName>
        <fullName evidence="2">Uncharacterized protein</fullName>
    </submittedName>
</protein>
<dbReference type="AlphaFoldDB" id="A0A835Y1D1"/>
<gene>
    <name evidence="2" type="ORF">HYH03_007674</name>
</gene>
<dbReference type="Proteomes" id="UP000612055">
    <property type="component" value="Unassembled WGS sequence"/>
</dbReference>
<evidence type="ECO:0000256" key="1">
    <source>
        <dbReference type="SAM" id="MobiDB-lite"/>
    </source>
</evidence>
<organism evidence="2 3">
    <name type="scientific">Edaphochlamys debaryana</name>
    <dbReference type="NCBI Taxonomy" id="47281"/>
    <lineage>
        <taxon>Eukaryota</taxon>
        <taxon>Viridiplantae</taxon>
        <taxon>Chlorophyta</taxon>
        <taxon>core chlorophytes</taxon>
        <taxon>Chlorophyceae</taxon>
        <taxon>CS clade</taxon>
        <taxon>Chlamydomonadales</taxon>
        <taxon>Chlamydomonadales incertae sedis</taxon>
        <taxon>Edaphochlamys</taxon>
    </lineage>
</organism>
<name>A0A835Y1D1_9CHLO</name>
<keyword evidence="3" id="KW-1185">Reference proteome</keyword>
<feature type="region of interest" description="Disordered" evidence="1">
    <location>
        <begin position="51"/>
        <end position="81"/>
    </location>
</feature>
<sequence length="190" mass="19864">MSAMVLRGGRPAQGAFRNGSALLRQSGAQVARSPAASAAAAAASLPQAAAAAVEPSTTTPEASFESWSRADRRNNVPEQPAPNYAAAAPWADQQQATAAALPYDYYALSRILAPALGPQIAEDWARVASGVSPVPANLPGYHQLGYSFDPTYTNVDVACHLVHISLILLRKPSVVAALCCTSLVLELLER</sequence>
<accession>A0A835Y1D1</accession>
<proteinExistence type="predicted"/>
<reference evidence="2" key="1">
    <citation type="journal article" date="2020" name="bioRxiv">
        <title>Comparative genomics of Chlamydomonas.</title>
        <authorList>
            <person name="Craig R.J."/>
            <person name="Hasan A.R."/>
            <person name="Ness R.W."/>
            <person name="Keightley P.D."/>
        </authorList>
    </citation>
    <scope>NUCLEOTIDE SEQUENCE</scope>
    <source>
        <strain evidence="2">CCAP 11/70</strain>
    </source>
</reference>
<feature type="compositionally biased region" description="Low complexity" evidence="1">
    <location>
        <begin position="51"/>
        <end position="62"/>
    </location>
</feature>
<evidence type="ECO:0000313" key="2">
    <source>
        <dbReference type="EMBL" id="KAG2494025.1"/>
    </source>
</evidence>
<dbReference type="EMBL" id="JAEHOE010000033">
    <property type="protein sequence ID" value="KAG2494025.1"/>
    <property type="molecule type" value="Genomic_DNA"/>
</dbReference>
<evidence type="ECO:0000313" key="3">
    <source>
        <dbReference type="Proteomes" id="UP000612055"/>
    </source>
</evidence>
<comment type="caution">
    <text evidence="2">The sequence shown here is derived from an EMBL/GenBank/DDBJ whole genome shotgun (WGS) entry which is preliminary data.</text>
</comment>